<dbReference type="Gene3D" id="3.20.20.80">
    <property type="entry name" value="Glycosidases"/>
    <property type="match status" value="1"/>
</dbReference>
<dbReference type="PRINTS" id="PR00131">
    <property type="entry name" value="GLHYDRLASE1"/>
</dbReference>
<dbReference type="Proteomes" id="UP000813463">
    <property type="component" value="Chromosome 2"/>
</dbReference>
<sequence>MAVLHSAPFQALHSSVTLKNPNSSLFISRTNTSKYYLPTKISCSLIPNVIKKAAKTVVNPVISIVDGLQPATFTPPKDDLKKEDFPPGFLFGASTSALQTEGRGDEGGRGPSTWDFMIKADKGHKAVDSYNLYKEDVKLLKETGLNTYRFSIAWPRILPKGTIESGINQEGIDFYNRFIDELIANGITPIVTLFHFDLPVSLQSEFYGFMRPNIVDHFKEFADLCFEKFGDRVKYWGTINEPYVFGSYGYKMGLPNALKDDPLGTYIATHHIILAHAAAAKLYKEKYQKSQGGKIGISLPCKWYMPHASADPKDFVATKTQLDFTLGWYMDPLTRGDYPESMKKSVKGLPVFTKAEKELIKGAFDYIGINYYTSRYVEHTCVVDAMVGTITIKYSEQKVDDEGNLVGWQAKGQEDIYVRPDGLKNLLLYVKTEYDNPEVYVTENGVPDKPTITSSIEDLIAQGNTTELEAALYDDYRIQHTEDHLVAVRGAIREGANVKGYIVWSLMDNMEVGAGYETRFGLNFTDYNDNHKRYPKKSAKWFANFLKEETTTNGSLKKN</sequence>
<dbReference type="OrthoDB" id="65569at2759"/>
<name>A0A9R0J3C6_SPIOL</name>
<dbReference type="SUPFAM" id="SSF51445">
    <property type="entry name" value="(Trans)glycosidases"/>
    <property type="match status" value="1"/>
</dbReference>
<dbReference type="AlphaFoldDB" id="A0A9R0J3C6"/>
<dbReference type="InterPro" id="IPR017853">
    <property type="entry name" value="GH"/>
</dbReference>
<keyword evidence="3" id="KW-1185">Reference proteome</keyword>
<dbReference type="GO" id="GO:0008422">
    <property type="term" value="F:beta-glucosidase activity"/>
    <property type="evidence" value="ECO:0000318"/>
    <property type="project" value="GO_Central"/>
</dbReference>
<gene>
    <name evidence="4" type="primary">LOC110798305</name>
</gene>
<dbReference type="PANTHER" id="PTHR10353:SF154">
    <property type="entry name" value="BETA-GLUCOSIDASE 9-RELATED"/>
    <property type="match status" value="1"/>
</dbReference>
<organism evidence="3 4">
    <name type="scientific">Spinacia oleracea</name>
    <name type="common">Spinach</name>
    <dbReference type="NCBI Taxonomy" id="3562"/>
    <lineage>
        <taxon>Eukaryota</taxon>
        <taxon>Viridiplantae</taxon>
        <taxon>Streptophyta</taxon>
        <taxon>Embryophyta</taxon>
        <taxon>Tracheophyta</taxon>
        <taxon>Spermatophyta</taxon>
        <taxon>Magnoliopsida</taxon>
        <taxon>eudicotyledons</taxon>
        <taxon>Gunneridae</taxon>
        <taxon>Pentapetalae</taxon>
        <taxon>Caryophyllales</taxon>
        <taxon>Chenopodiaceae</taxon>
        <taxon>Chenopodioideae</taxon>
        <taxon>Anserineae</taxon>
        <taxon>Spinacia</taxon>
    </lineage>
</organism>
<reference evidence="3" key="1">
    <citation type="journal article" date="2021" name="Nat. Commun.">
        <title>Genomic analyses provide insights into spinach domestication and the genetic basis of agronomic traits.</title>
        <authorList>
            <person name="Cai X."/>
            <person name="Sun X."/>
            <person name="Xu C."/>
            <person name="Sun H."/>
            <person name="Wang X."/>
            <person name="Ge C."/>
            <person name="Zhang Z."/>
            <person name="Wang Q."/>
            <person name="Fei Z."/>
            <person name="Jiao C."/>
            <person name="Wang Q."/>
        </authorList>
    </citation>
    <scope>NUCLEOTIDE SEQUENCE [LARGE SCALE GENOMIC DNA]</scope>
    <source>
        <strain evidence="3">cv. Varoflay</strain>
    </source>
</reference>
<dbReference type="GO" id="GO:0005975">
    <property type="term" value="P:carbohydrate metabolic process"/>
    <property type="evidence" value="ECO:0007669"/>
    <property type="project" value="InterPro"/>
</dbReference>
<comment type="similarity">
    <text evidence="1 2">Belongs to the glycosyl hydrolase 1 family.</text>
</comment>
<dbReference type="KEGG" id="soe:110798305"/>
<evidence type="ECO:0000313" key="4">
    <source>
        <dbReference type="RefSeq" id="XP_021859174.1"/>
    </source>
</evidence>
<reference evidence="4" key="2">
    <citation type="submission" date="2025-08" db="UniProtKB">
        <authorList>
            <consortium name="RefSeq"/>
        </authorList>
    </citation>
    <scope>IDENTIFICATION</scope>
    <source>
        <tissue evidence="4">Leaf</tissue>
    </source>
</reference>
<dbReference type="PANTHER" id="PTHR10353">
    <property type="entry name" value="GLYCOSYL HYDROLASE"/>
    <property type="match status" value="1"/>
</dbReference>
<dbReference type="GeneID" id="110798305"/>
<dbReference type="InterPro" id="IPR001360">
    <property type="entry name" value="Glyco_hydro_1"/>
</dbReference>
<dbReference type="Pfam" id="PF00232">
    <property type="entry name" value="Glyco_hydro_1"/>
    <property type="match status" value="1"/>
</dbReference>
<evidence type="ECO:0000256" key="2">
    <source>
        <dbReference type="RuleBase" id="RU003690"/>
    </source>
</evidence>
<accession>A0A9R0J3C6</accession>
<evidence type="ECO:0000256" key="1">
    <source>
        <dbReference type="ARBA" id="ARBA00010838"/>
    </source>
</evidence>
<proteinExistence type="inferred from homology"/>
<dbReference type="FunFam" id="3.20.20.80:FF:000041">
    <property type="entry name" value="Beta-glucosidase 7"/>
    <property type="match status" value="1"/>
</dbReference>
<dbReference type="RefSeq" id="XP_021859174.1">
    <property type="nucleotide sequence ID" value="XM_022003482.2"/>
</dbReference>
<evidence type="ECO:0000313" key="3">
    <source>
        <dbReference type="Proteomes" id="UP000813463"/>
    </source>
</evidence>
<protein>
    <submittedName>
        <fullName evidence="4">Beta-glucosidase 13</fullName>
    </submittedName>
</protein>